<gene>
    <name evidence="10" type="ORF">HNR59_003200</name>
</gene>
<name>A0A7W9S480_9HYPH</name>
<dbReference type="InterPro" id="IPR027417">
    <property type="entry name" value="P-loop_NTPase"/>
</dbReference>
<evidence type="ECO:0000256" key="2">
    <source>
        <dbReference type="ARBA" id="ARBA00022448"/>
    </source>
</evidence>
<keyword evidence="2" id="KW-0813">Transport</keyword>
<keyword evidence="3" id="KW-1003">Cell membrane</keyword>
<dbReference type="Proteomes" id="UP000533306">
    <property type="component" value="Unassembled WGS sequence"/>
</dbReference>
<dbReference type="Gene3D" id="3.40.50.300">
    <property type="entry name" value="P-loop containing nucleotide triphosphate hydrolases"/>
    <property type="match status" value="1"/>
</dbReference>
<dbReference type="PANTHER" id="PTHR42788">
    <property type="entry name" value="TAURINE IMPORT ATP-BINDING PROTEIN-RELATED"/>
    <property type="match status" value="1"/>
</dbReference>
<comment type="similarity">
    <text evidence="1">Belongs to the ABC transporter superfamily.</text>
</comment>
<keyword evidence="5" id="KW-0547">Nucleotide-binding</keyword>
<evidence type="ECO:0000256" key="1">
    <source>
        <dbReference type="ARBA" id="ARBA00005417"/>
    </source>
</evidence>
<accession>A0A7W9S480</accession>
<comment type="caution">
    <text evidence="10">The sequence shown here is derived from an EMBL/GenBank/DDBJ whole genome shotgun (WGS) entry which is preliminary data.</text>
</comment>
<evidence type="ECO:0000256" key="7">
    <source>
        <dbReference type="ARBA" id="ARBA00022967"/>
    </source>
</evidence>
<reference evidence="10 11" key="1">
    <citation type="submission" date="2020-08" db="EMBL/GenBank/DDBJ databases">
        <title>Genomic Encyclopedia of Type Strains, Phase IV (KMG-IV): sequencing the most valuable type-strain genomes for metagenomic binning, comparative biology and taxonomic classification.</title>
        <authorList>
            <person name="Goeker M."/>
        </authorList>
    </citation>
    <scope>NUCLEOTIDE SEQUENCE [LARGE SCALE GENOMIC DNA]</scope>
    <source>
        <strain evidence="10 11">DSM 11099</strain>
    </source>
</reference>
<dbReference type="PROSITE" id="PS50893">
    <property type="entry name" value="ABC_TRANSPORTER_2"/>
    <property type="match status" value="1"/>
</dbReference>
<keyword evidence="7" id="KW-1278">Translocase</keyword>
<dbReference type="CDD" id="cd03293">
    <property type="entry name" value="ABC_NrtD_SsuB_transporters"/>
    <property type="match status" value="1"/>
</dbReference>
<sequence length="264" mass="28266">MAKRISDMPQLSLDDITIHYDGQPHVAVAQTSLAVATGEFVVLTGRSGCGKTSLLNVAAGLVEPLSGSATIDGRPITTPGADRAVVFQNDALFPWLSVRENVAFALRMRGVAPGRRQAQADALLRKVRLDNSGDKRIWELSGGMRQRVGLARALAAEPDFLLMDEPLGALDALTRERMQSLLLDIWASAEAGVLMVTHGIEEALLLGTRIVVMAPGPGRIVWSRKAAFGRRYADGEPIASIKADPEFIAARAELSAAIFEGETV</sequence>
<dbReference type="AlphaFoldDB" id="A0A7W9S480"/>
<keyword evidence="6 10" id="KW-0067">ATP-binding</keyword>
<keyword evidence="8" id="KW-0472">Membrane</keyword>
<evidence type="ECO:0000256" key="8">
    <source>
        <dbReference type="ARBA" id="ARBA00023136"/>
    </source>
</evidence>
<dbReference type="SUPFAM" id="SSF52540">
    <property type="entry name" value="P-loop containing nucleoside triphosphate hydrolases"/>
    <property type="match status" value="1"/>
</dbReference>
<evidence type="ECO:0000256" key="5">
    <source>
        <dbReference type="ARBA" id="ARBA00022741"/>
    </source>
</evidence>
<dbReference type="InterPro" id="IPR003593">
    <property type="entry name" value="AAA+_ATPase"/>
</dbReference>
<organism evidence="10 11">
    <name type="scientific">Aquamicrobium lusatiense</name>
    <dbReference type="NCBI Taxonomy" id="89772"/>
    <lineage>
        <taxon>Bacteria</taxon>
        <taxon>Pseudomonadati</taxon>
        <taxon>Pseudomonadota</taxon>
        <taxon>Alphaproteobacteria</taxon>
        <taxon>Hyphomicrobiales</taxon>
        <taxon>Phyllobacteriaceae</taxon>
        <taxon>Aquamicrobium</taxon>
    </lineage>
</organism>
<dbReference type="Pfam" id="PF00005">
    <property type="entry name" value="ABC_tran"/>
    <property type="match status" value="1"/>
</dbReference>
<evidence type="ECO:0000259" key="9">
    <source>
        <dbReference type="PROSITE" id="PS50893"/>
    </source>
</evidence>
<dbReference type="PROSITE" id="PS00211">
    <property type="entry name" value="ABC_TRANSPORTER_1"/>
    <property type="match status" value="1"/>
</dbReference>
<evidence type="ECO:0000313" key="10">
    <source>
        <dbReference type="EMBL" id="MBB6013806.1"/>
    </source>
</evidence>
<dbReference type="EMBL" id="JACHEU010000003">
    <property type="protein sequence ID" value="MBB6013806.1"/>
    <property type="molecule type" value="Genomic_DNA"/>
</dbReference>
<evidence type="ECO:0000256" key="4">
    <source>
        <dbReference type="ARBA" id="ARBA00022519"/>
    </source>
</evidence>
<dbReference type="InterPro" id="IPR003439">
    <property type="entry name" value="ABC_transporter-like_ATP-bd"/>
</dbReference>
<dbReference type="InterPro" id="IPR017871">
    <property type="entry name" value="ABC_transporter-like_CS"/>
</dbReference>
<dbReference type="PANTHER" id="PTHR42788:SF18">
    <property type="entry name" value="TAURINE IMPORT ATP-BINDING PROTEIN TAUB"/>
    <property type="match status" value="1"/>
</dbReference>
<dbReference type="SMART" id="SM00382">
    <property type="entry name" value="AAA"/>
    <property type="match status" value="1"/>
</dbReference>
<keyword evidence="11" id="KW-1185">Reference proteome</keyword>
<feature type="domain" description="ABC transporter" evidence="9">
    <location>
        <begin position="11"/>
        <end position="240"/>
    </location>
</feature>
<keyword evidence="4" id="KW-0997">Cell inner membrane</keyword>
<evidence type="ECO:0000256" key="6">
    <source>
        <dbReference type="ARBA" id="ARBA00022840"/>
    </source>
</evidence>
<evidence type="ECO:0000256" key="3">
    <source>
        <dbReference type="ARBA" id="ARBA00022475"/>
    </source>
</evidence>
<protein>
    <submittedName>
        <fullName evidence="10">Taurine transport system ATP-binding protein</fullName>
    </submittedName>
</protein>
<dbReference type="GO" id="GO:0005524">
    <property type="term" value="F:ATP binding"/>
    <property type="evidence" value="ECO:0007669"/>
    <property type="project" value="UniProtKB-KW"/>
</dbReference>
<proteinExistence type="inferred from homology"/>
<dbReference type="InterPro" id="IPR050166">
    <property type="entry name" value="ABC_transporter_ATP-bind"/>
</dbReference>
<dbReference type="GO" id="GO:0016887">
    <property type="term" value="F:ATP hydrolysis activity"/>
    <property type="evidence" value="ECO:0007669"/>
    <property type="project" value="InterPro"/>
</dbReference>
<evidence type="ECO:0000313" key="11">
    <source>
        <dbReference type="Proteomes" id="UP000533306"/>
    </source>
</evidence>